<dbReference type="EMBL" id="CAMXCT020000609">
    <property type="protein sequence ID" value="CAL1134458.1"/>
    <property type="molecule type" value="Genomic_DNA"/>
</dbReference>
<feature type="compositionally biased region" description="Basic and acidic residues" evidence="3">
    <location>
        <begin position="43"/>
        <end position="52"/>
    </location>
</feature>
<reference evidence="5" key="1">
    <citation type="submission" date="2022-10" db="EMBL/GenBank/DDBJ databases">
        <authorList>
            <person name="Chen Y."/>
            <person name="Dougan E. K."/>
            <person name="Chan C."/>
            <person name="Rhodes N."/>
            <person name="Thang M."/>
        </authorList>
    </citation>
    <scope>NUCLEOTIDE SEQUENCE</scope>
</reference>
<feature type="compositionally biased region" description="Basic residues" evidence="3">
    <location>
        <begin position="16"/>
        <end position="42"/>
    </location>
</feature>
<dbReference type="InterPro" id="IPR000504">
    <property type="entry name" value="RRM_dom"/>
</dbReference>
<dbReference type="AlphaFoldDB" id="A0A9P1BZ57"/>
<dbReference type="GO" id="GO:0003729">
    <property type="term" value="F:mRNA binding"/>
    <property type="evidence" value="ECO:0007669"/>
    <property type="project" value="TreeGrafter"/>
</dbReference>
<keyword evidence="7" id="KW-1185">Reference proteome</keyword>
<protein>
    <submittedName>
        <fullName evidence="6">Flowering time control protein FCA (OsFCA) (RFCA)</fullName>
    </submittedName>
</protein>
<dbReference type="SUPFAM" id="SSF54928">
    <property type="entry name" value="RNA-binding domain, RBD"/>
    <property type="match status" value="1"/>
</dbReference>
<dbReference type="InterPro" id="IPR035979">
    <property type="entry name" value="RBD_domain_sf"/>
</dbReference>
<dbReference type="Pfam" id="PF00076">
    <property type="entry name" value="RRM_1"/>
    <property type="match status" value="1"/>
</dbReference>
<reference evidence="6 7" key="2">
    <citation type="submission" date="2024-05" db="EMBL/GenBank/DDBJ databases">
        <authorList>
            <person name="Chen Y."/>
            <person name="Shah S."/>
            <person name="Dougan E. K."/>
            <person name="Thang M."/>
            <person name="Chan C."/>
        </authorList>
    </citation>
    <scope>NUCLEOTIDE SEQUENCE [LARGE SCALE GENOMIC DNA]</scope>
</reference>
<evidence type="ECO:0000256" key="3">
    <source>
        <dbReference type="SAM" id="MobiDB-lite"/>
    </source>
</evidence>
<evidence type="ECO:0000313" key="5">
    <source>
        <dbReference type="EMBL" id="CAI3981083.1"/>
    </source>
</evidence>
<name>A0A9P1BZ57_9DINO</name>
<dbReference type="Gene3D" id="3.30.70.330">
    <property type="match status" value="1"/>
</dbReference>
<dbReference type="EMBL" id="CAMXCT010000609">
    <property type="protein sequence ID" value="CAI3981083.1"/>
    <property type="molecule type" value="Genomic_DNA"/>
</dbReference>
<dbReference type="GO" id="GO:0005634">
    <property type="term" value="C:nucleus"/>
    <property type="evidence" value="ECO:0007669"/>
    <property type="project" value="TreeGrafter"/>
</dbReference>
<dbReference type="CDD" id="cd00590">
    <property type="entry name" value="RRM_SF"/>
    <property type="match status" value="1"/>
</dbReference>
<organism evidence="5">
    <name type="scientific">Cladocopium goreaui</name>
    <dbReference type="NCBI Taxonomy" id="2562237"/>
    <lineage>
        <taxon>Eukaryota</taxon>
        <taxon>Sar</taxon>
        <taxon>Alveolata</taxon>
        <taxon>Dinophyceae</taxon>
        <taxon>Suessiales</taxon>
        <taxon>Symbiodiniaceae</taxon>
        <taxon>Cladocopium</taxon>
    </lineage>
</organism>
<evidence type="ECO:0000313" key="7">
    <source>
        <dbReference type="Proteomes" id="UP001152797"/>
    </source>
</evidence>
<sequence length="113" mass="12942">MPKDKAYVFGSATAMARKRRRPKSSKRGKGRRKSPRRRKNKRKDSSSEDEKQPSGIKLFVGRLPHEVTEQQLRSLFQGVGEVKEVFVINQAPQGGCAFVRLATVEQASWRSWR</sequence>
<evidence type="ECO:0000313" key="6">
    <source>
        <dbReference type="EMBL" id="CAL4768395.1"/>
    </source>
</evidence>
<dbReference type="PANTHER" id="PTHR48025">
    <property type="entry name" value="OS02G0815200 PROTEIN"/>
    <property type="match status" value="1"/>
</dbReference>
<dbReference type="EMBL" id="CAMXCT030000609">
    <property type="protein sequence ID" value="CAL4768395.1"/>
    <property type="molecule type" value="Genomic_DNA"/>
</dbReference>
<dbReference type="PROSITE" id="PS50102">
    <property type="entry name" value="RRM"/>
    <property type="match status" value="1"/>
</dbReference>
<evidence type="ECO:0000256" key="2">
    <source>
        <dbReference type="PROSITE-ProRule" id="PRU00176"/>
    </source>
</evidence>
<keyword evidence="1 2" id="KW-0694">RNA-binding</keyword>
<evidence type="ECO:0000256" key="1">
    <source>
        <dbReference type="ARBA" id="ARBA00022884"/>
    </source>
</evidence>
<dbReference type="InterPro" id="IPR012677">
    <property type="entry name" value="Nucleotide-bd_a/b_plait_sf"/>
</dbReference>
<accession>A0A9P1BZ57</accession>
<dbReference type="Proteomes" id="UP001152797">
    <property type="component" value="Unassembled WGS sequence"/>
</dbReference>
<feature type="region of interest" description="Disordered" evidence="3">
    <location>
        <begin position="1"/>
        <end position="57"/>
    </location>
</feature>
<comment type="caution">
    <text evidence="5">The sequence shown here is derived from an EMBL/GenBank/DDBJ whole genome shotgun (WGS) entry which is preliminary data.</text>
</comment>
<evidence type="ECO:0000259" key="4">
    <source>
        <dbReference type="PROSITE" id="PS50102"/>
    </source>
</evidence>
<feature type="domain" description="RRM" evidence="4">
    <location>
        <begin position="56"/>
        <end position="108"/>
    </location>
</feature>
<gene>
    <name evidence="5" type="ORF">C1SCF055_LOCUS8906</name>
</gene>
<proteinExistence type="predicted"/>
<dbReference type="InterPro" id="IPR050502">
    <property type="entry name" value="Euk_RNA-bind_prot"/>
</dbReference>
<dbReference type="OrthoDB" id="267048at2759"/>
<dbReference type="PANTHER" id="PTHR48025:SF1">
    <property type="entry name" value="RRM DOMAIN-CONTAINING PROTEIN"/>
    <property type="match status" value="1"/>
</dbReference>